<evidence type="ECO:0000313" key="2">
    <source>
        <dbReference type="Proteomes" id="UP000241426"/>
    </source>
</evidence>
<dbReference type="EMBL" id="PYNF01000003">
    <property type="protein sequence ID" value="PSV00519.1"/>
    <property type="molecule type" value="Genomic_DNA"/>
</dbReference>
<evidence type="ECO:0008006" key="3">
    <source>
        <dbReference type="Google" id="ProtNLM"/>
    </source>
</evidence>
<gene>
    <name evidence="1" type="ORF">C9J27_05135</name>
</gene>
<comment type="caution">
    <text evidence="1">The sequence shown here is derived from an EMBL/GenBank/DDBJ whole genome shotgun (WGS) entry which is preliminary data.</text>
</comment>
<protein>
    <recommendedName>
        <fullName evidence="3">SAM-dependent methyltransferase</fullName>
    </recommendedName>
</protein>
<dbReference type="AlphaFoldDB" id="A0A2T3KLI3"/>
<name>A0A2T3KLI3_9GAMM</name>
<evidence type="ECO:0000313" key="1">
    <source>
        <dbReference type="EMBL" id="PSV00519.1"/>
    </source>
</evidence>
<sequence>MLDSKDFNTDKRREIVETALNVYNIEGAQEFLETLSQGNIAPSFPSVGALDDLSVFGQKPFDPSALLSLSVFHDIVASTNLMFGYISKSGAAYLANKFKGKTFIDPIAGRGWFAKALREQGVTVYAGDHDVDTLCPVTEVENSDCVDLVNKYKDEADILLLSWAHFKDTSDLDSALEWGAGKPIIVYGELGASCNSQEFCEIFITDELISDFPDLNCKRLKRVTMRLGHI</sequence>
<dbReference type="Proteomes" id="UP000241426">
    <property type="component" value="Unassembled WGS sequence"/>
</dbReference>
<accession>A0A2T3KLI3</accession>
<proteinExistence type="predicted"/>
<organism evidence="1 2">
    <name type="scientific">Photobacterium kishitanii</name>
    <dbReference type="NCBI Taxonomy" id="318456"/>
    <lineage>
        <taxon>Bacteria</taxon>
        <taxon>Pseudomonadati</taxon>
        <taxon>Pseudomonadota</taxon>
        <taxon>Gammaproteobacteria</taxon>
        <taxon>Vibrionales</taxon>
        <taxon>Vibrionaceae</taxon>
        <taxon>Photobacterium</taxon>
    </lineage>
</organism>
<dbReference type="SUPFAM" id="SSF53335">
    <property type="entry name" value="S-adenosyl-L-methionine-dependent methyltransferases"/>
    <property type="match status" value="1"/>
</dbReference>
<dbReference type="InterPro" id="IPR029063">
    <property type="entry name" value="SAM-dependent_MTases_sf"/>
</dbReference>
<reference evidence="1 2" key="1">
    <citation type="submission" date="2018-01" db="EMBL/GenBank/DDBJ databases">
        <title>Whole genome sequencing of Histamine producing bacteria.</title>
        <authorList>
            <person name="Butler K."/>
        </authorList>
    </citation>
    <scope>NUCLEOTIDE SEQUENCE [LARGE SCALE GENOMIC DNA]</scope>
    <source>
        <strain evidence="1 2">FS-7.2</strain>
    </source>
</reference>
<dbReference type="RefSeq" id="WP_107289149.1">
    <property type="nucleotide sequence ID" value="NZ_PYNF01000003.1"/>
</dbReference>